<dbReference type="SUPFAM" id="SSF46785">
    <property type="entry name" value="Winged helix' DNA-binding domain"/>
    <property type="match status" value="1"/>
</dbReference>
<dbReference type="AlphaFoldDB" id="A0A1W0CSG0"/>
<keyword evidence="4" id="KW-0804">Transcription</keyword>
<evidence type="ECO:0000313" key="7">
    <source>
        <dbReference type="Proteomes" id="UP000192721"/>
    </source>
</evidence>
<dbReference type="Gene3D" id="1.10.10.10">
    <property type="entry name" value="Winged helix-like DNA-binding domain superfamily/Winged helix DNA-binding domain"/>
    <property type="match status" value="1"/>
</dbReference>
<dbReference type="GO" id="GO:0043565">
    <property type="term" value="F:sequence-specific DNA binding"/>
    <property type="evidence" value="ECO:0007669"/>
    <property type="project" value="TreeGrafter"/>
</dbReference>
<dbReference type="InterPro" id="IPR000847">
    <property type="entry name" value="LysR_HTH_N"/>
</dbReference>
<keyword evidence="3" id="KW-0238">DNA-binding</keyword>
<dbReference type="Gene3D" id="3.40.190.290">
    <property type="match status" value="1"/>
</dbReference>
<evidence type="ECO:0000256" key="2">
    <source>
        <dbReference type="ARBA" id="ARBA00023015"/>
    </source>
</evidence>
<dbReference type="PRINTS" id="PR00039">
    <property type="entry name" value="HTHLYSR"/>
</dbReference>
<dbReference type="PANTHER" id="PTHR30537">
    <property type="entry name" value="HTH-TYPE TRANSCRIPTIONAL REGULATOR"/>
    <property type="match status" value="1"/>
</dbReference>
<evidence type="ECO:0000259" key="5">
    <source>
        <dbReference type="PROSITE" id="PS50931"/>
    </source>
</evidence>
<dbReference type="CDD" id="cd08422">
    <property type="entry name" value="PBP2_CrgA_like"/>
    <property type="match status" value="1"/>
</dbReference>
<evidence type="ECO:0000313" key="6">
    <source>
        <dbReference type="EMBL" id="OQS37671.1"/>
    </source>
</evidence>
<protein>
    <submittedName>
        <fullName evidence="6">LysR family transcriptional regulator</fullName>
    </submittedName>
</protein>
<reference evidence="6 7" key="1">
    <citation type="submission" date="2017-02" db="EMBL/GenBank/DDBJ databases">
        <title>Chromobacterium haemolyticum H5244.</title>
        <authorList>
            <person name="Gulvik C.A."/>
        </authorList>
    </citation>
    <scope>NUCLEOTIDE SEQUENCE [LARGE SCALE GENOMIC DNA]</scope>
    <source>
        <strain evidence="6 7">H5244</strain>
    </source>
</reference>
<comment type="caution">
    <text evidence="6">The sequence shown here is derived from an EMBL/GenBank/DDBJ whole genome shotgun (WGS) entry which is preliminary data.</text>
</comment>
<dbReference type="InterPro" id="IPR058163">
    <property type="entry name" value="LysR-type_TF_proteobact-type"/>
</dbReference>
<dbReference type="InterPro" id="IPR005119">
    <property type="entry name" value="LysR_subst-bd"/>
</dbReference>
<sequence>MDNTDESERFAALPLFVAVIECGSFAAAGRKLGLSKSAVSKRVSLLEARLGVRLLQRTTRRLHLTEAGAQYHAYARQALVLAREGEDAIARLQSQPRGLLRISVPMVFGRLHLSPLAPEFLAAYPGVQLDMQMDDRMVDLVEGGFDLAIRIGHLPESSLIARRIAPCRSVICAAPAYLARHGRPETPAQLAGHNCLRYAYYRGGAAWTLQGPDGPVAVEPRGNYLVNNSEALRDALLAGAGIAQMPTFIVGADLAAGRLLPLLERYPLPLHAVYAVFPERKHVPAKVSAFLEFIDRRLGGEPPPWERAPTDFPAAAD</sequence>
<feature type="domain" description="HTH lysR-type" evidence="5">
    <location>
        <begin position="8"/>
        <end position="65"/>
    </location>
</feature>
<comment type="similarity">
    <text evidence="1">Belongs to the LysR transcriptional regulatory family.</text>
</comment>
<keyword evidence="2" id="KW-0805">Transcription regulation</keyword>
<dbReference type="EMBL" id="MUKV01000018">
    <property type="protein sequence ID" value="OQS37671.1"/>
    <property type="molecule type" value="Genomic_DNA"/>
</dbReference>
<dbReference type="FunFam" id="3.40.190.290:FF:000001">
    <property type="entry name" value="Transcriptional regulator, LysR family"/>
    <property type="match status" value="1"/>
</dbReference>
<dbReference type="GO" id="GO:0006351">
    <property type="term" value="P:DNA-templated transcription"/>
    <property type="evidence" value="ECO:0007669"/>
    <property type="project" value="TreeGrafter"/>
</dbReference>
<dbReference type="Proteomes" id="UP000192721">
    <property type="component" value="Unassembled WGS sequence"/>
</dbReference>
<evidence type="ECO:0000256" key="1">
    <source>
        <dbReference type="ARBA" id="ARBA00009437"/>
    </source>
</evidence>
<dbReference type="Pfam" id="PF00126">
    <property type="entry name" value="HTH_1"/>
    <property type="match status" value="1"/>
</dbReference>
<dbReference type="PANTHER" id="PTHR30537:SF5">
    <property type="entry name" value="HTH-TYPE TRANSCRIPTIONAL ACTIVATOR TTDR-RELATED"/>
    <property type="match status" value="1"/>
</dbReference>
<dbReference type="Pfam" id="PF03466">
    <property type="entry name" value="LysR_substrate"/>
    <property type="match status" value="1"/>
</dbReference>
<proteinExistence type="inferred from homology"/>
<evidence type="ECO:0000256" key="3">
    <source>
        <dbReference type="ARBA" id="ARBA00023125"/>
    </source>
</evidence>
<dbReference type="RefSeq" id="WP_081555929.1">
    <property type="nucleotide sequence ID" value="NZ_CP109905.1"/>
</dbReference>
<dbReference type="InterPro" id="IPR036388">
    <property type="entry name" value="WH-like_DNA-bd_sf"/>
</dbReference>
<dbReference type="GO" id="GO:0003700">
    <property type="term" value="F:DNA-binding transcription factor activity"/>
    <property type="evidence" value="ECO:0007669"/>
    <property type="project" value="InterPro"/>
</dbReference>
<accession>A0A1W0CSG0</accession>
<dbReference type="InterPro" id="IPR036390">
    <property type="entry name" value="WH_DNA-bd_sf"/>
</dbReference>
<organism evidence="6 7">
    <name type="scientific">Chromobacterium haemolyticum</name>
    <dbReference type="NCBI Taxonomy" id="394935"/>
    <lineage>
        <taxon>Bacteria</taxon>
        <taxon>Pseudomonadati</taxon>
        <taxon>Pseudomonadota</taxon>
        <taxon>Betaproteobacteria</taxon>
        <taxon>Neisseriales</taxon>
        <taxon>Chromobacteriaceae</taxon>
        <taxon>Chromobacterium</taxon>
    </lineage>
</organism>
<dbReference type="FunFam" id="1.10.10.10:FF:000001">
    <property type="entry name" value="LysR family transcriptional regulator"/>
    <property type="match status" value="1"/>
</dbReference>
<dbReference type="SUPFAM" id="SSF53850">
    <property type="entry name" value="Periplasmic binding protein-like II"/>
    <property type="match status" value="1"/>
</dbReference>
<gene>
    <name evidence="6" type="ORF">B0T45_14215</name>
</gene>
<evidence type="ECO:0000256" key="4">
    <source>
        <dbReference type="ARBA" id="ARBA00023163"/>
    </source>
</evidence>
<dbReference type="PROSITE" id="PS50931">
    <property type="entry name" value="HTH_LYSR"/>
    <property type="match status" value="1"/>
</dbReference>
<name>A0A1W0CSG0_9NEIS</name>